<dbReference type="RefSeq" id="WP_150447171.1">
    <property type="nucleotide sequence ID" value="NZ_VYSA01000001.1"/>
</dbReference>
<dbReference type="InterPro" id="IPR018764">
    <property type="entry name" value="RskA_C"/>
</dbReference>
<gene>
    <name evidence="3" type="ORF">F6B43_01500</name>
</gene>
<protein>
    <submittedName>
        <fullName evidence="3">Anti-sigma factor</fullName>
    </submittedName>
</protein>
<dbReference type="GO" id="GO:0005886">
    <property type="term" value="C:plasma membrane"/>
    <property type="evidence" value="ECO:0007669"/>
    <property type="project" value="InterPro"/>
</dbReference>
<dbReference type="Pfam" id="PF10099">
    <property type="entry name" value="RskA_C"/>
    <property type="match status" value="1"/>
</dbReference>
<accession>A0A5J5J5Z2</accession>
<keyword evidence="1" id="KW-0812">Transmembrane</keyword>
<evidence type="ECO:0000259" key="2">
    <source>
        <dbReference type="Pfam" id="PF10099"/>
    </source>
</evidence>
<proteinExistence type="predicted"/>
<comment type="caution">
    <text evidence="3">The sequence shown here is derived from an EMBL/GenBank/DDBJ whole genome shotgun (WGS) entry which is preliminary data.</text>
</comment>
<feature type="transmembrane region" description="Helical" evidence="1">
    <location>
        <begin position="105"/>
        <end position="125"/>
    </location>
</feature>
<feature type="domain" description="Anti-sigma K factor RskA C-terminal" evidence="2">
    <location>
        <begin position="109"/>
        <end position="233"/>
    </location>
</feature>
<keyword evidence="1" id="KW-1133">Transmembrane helix</keyword>
<keyword evidence="4" id="KW-1185">Reference proteome</keyword>
<dbReference type="Proteomes" id="UP000325827">
    <property type="component" value="Unassembled WGS sequence"/>
</dbReference>
<evidence type="ECO:0000313" key="3">
    <source>
        <dbReference type="EMBL" id="KAA9110395.1"/>
    </source>
</evidence>
<dbReference type="EMBL" id="VYSA01000001">
    <property type="protein sequence ID" value="KAA9110395.1"/>
    <property type="molecule type" value="Genomic_DNA"/>
</dbReference>
<dbReference type="OrthoDB" id="4328740at2"/>
<reference evidence="4" key="1">
    <citation type="submission" date="2019-09" db="EMBL/GenBank/DDBJ databases">
        <title>Mumia zhuanghuii sp. nov. isolated from the intestinal contents of plateau pika (Ochotona curzoniae) in the Qinghai-Tibet plateau of China.</title>
        <authorList>
            <person name="Tian Z."/>
        </authorList>
    </citation>
    <scope>NUCLEOTIDE SEQUENCE [LARGE SCALE GENOMIC DNA]</scope>
    <source>
        <strain evidence="4">JCM 30598</strain>
    </source>
</reference>
<sequence>MPRPDDHLDPDQLALLAMGEPVASRADSAHLVECATCAEELQELTRAVQVGRATIDVGEIETPDPVVWTRIAQELHLSAPSDEGADEKVAAGAVRRSRASRLRTFWSLAAAIALLAGIGLGGWALGQRSALVPVAEAALAPFPDHPGAEGSALVEQKRDGEQVVRVTLEASQTPDTYREVWLITADASALISLGVLDGTEGTFPIPAGVNLKDYVLVDISQEKIDGNPSHSGDSIVRGELRFDGRVV</sequence>
<evidence type="ECO:0000256" key="1">
    <source>
        <dbReference type="SAM" id="Phobius"/>
    </source>
</evidence>
<organism evidence="3 4">
    <name type="scientific">Microbacterium rhizomatis</name>
    <dbReference type="NCBI Taxonomy" id="1631477"/>
    <lineage>
        <taxon>Bacteria</taxon>
        <taxon>Bacillati</taxon>
        <taxon>Actinomycetota</taxon>
        <taxon>Actinomycetes</taxon>
        <taxon>Micrococcales</taxon>
        <taxon>Microbacteriaceae</taxon>
        <taxon>Microbacterium</taxon>
    </lineage>
</organism>
<dbReference type="AlphaFoldDB" id="A0A5J5J5Z2"/>
<name>A0A5J5J5Z2_9MICO</name>
<evidence type="ECO:0000313" key="4">
    <source>
        <dbReference type="Proteomes" id="UP000325827"/>
    </source>
</evidence>
<keyword evidence="1" id="KW-0472">Membrane</keyword>